<evidence type="ECO:0000313" key="2">
    <source>
        <dbReference type="Proteomes" id="UP001165287"/>
    </source>
</evidence>
<proteinExistence type="predicted"/>
<evidence type="ECO:0008006" key="3">
    <source>
        <dbReference type="Google" id="ProtNLM"/>
    </source>
</evidence>
<comment type="caution">
    <text evidence="1">The sequence shown here is derived from an EMBL/GenBank/DDBJ whole genome shotgun (WGS) entry which is preliminary data.</text>
</comment>
<name>A0ABS7UVX0_9BACI</name>
<protein>
    <recommendedName>
        <fullName evidence="3">Helix-turn-helix domain-containing protein</fullName>
    </recommendedName>
</protein>
<gene>
    <name evidence="1" type="ORF">K9V48_19880</name>
</gene>
<dbReference type="Proteomes" id="UP001165287">
    <property type="component" value="Unassembled WGS sequence"/>
</dbReference>
<organism evidence="1 2">
    <name type="scientific">Metabacillus rhizolycopersici</name>
    <dbReference type="NCBI Taxonomy" id="2875709"/>
    <lineage>
        <taxon>Bacteria</taxon>
        <taxon>Bacillati</taxon>
        <taxon>Bacillota</taxon>
        <taxon>Bacilli</taxon>
        <taxon>Bacillales</taxon>
        <taxon>Bacillaceae</taxon>
        <taxon>Metabacillus</taxon>
    </lineage>
</organism>
<reference evidence="1" key="1">
    <citation type="submission" date="2024-05" db="EMBL/GenBank/DDBJ databases">
        <title>Metabacillus sp. nov., isolated from the rhizosphere soil of tomato plants.</title>
        <authorList>
            <person name="Ma R."/>
        </authorList>
    </citation>
    <scope>NUCLEOTIDE SEQUENCE</scope>
    <source>
        <strain evidence="1">DBTR6</strain>
    </source>
</reference>
<evidence type="ECO:0000313" key="1">
    <source>
        <dbReference type="EMBL" id="MBZ5752450.1"/>
    </source>
</evidence>
<sequence length="108" mass="12825">MKASHQQKEYLIENQVIVLFPGQFITGRHSLEEDYNRELQKKYRVSGKTLWRWLKVLESQGFVSIKSTNKYSIITILNWIMYQKNDHRLSNNSPNINQEITTVSTTYD</sequence>
<keyword evidence="2" id="KW-1185">Reference proteome</keyword>
<dbReference type="EMBL" id="JAIQUM010000056">
    <property type="protein sequence ID" value="MBZ5752450.1"/>
    <property type="molecule type" value="Genomic_DNA"/>
</dbReference>
<dbReference type="RefSeq" id="WP_224140906.1">
    <property type="nucleotide sequence ID" value="NZ_JAIQUM010000056.1"/>
</dbReference>
<accession>A0ABS7UVX0</accession>